<evidence type="ECO:0000313" key="2">
    <source>
        <dbReference type="EMBL" id="KAF2586386.1"/>
    </source>
</evidence>
<reference evidence="2" key="1">
    <citation type="submission" date="2019-12" db="EMBL/GenBank/DDBJ databases">
        <title>Genome sequencing and annotation of Brassica cretica.</title>
        <authorList>
            <person name="Studholme D.J."/>
            <person name="Sarris P.F."/>
        </authorList>
    </citation>
    <scope>NUCLEOTIDE SEQUENCE</scope>
    <source>
        <strain evidence="2">PFS-102/07</strain>
        <tissue evidence="2">Leaf</tissue>
    </source>
</reference>
<organism evidence="2">
    <name type="scientific">Brassica cretica</name>
    <name type="common">Mustard</name>
    <dbReference type="NCBI Taxonomy" id="69181"/>
    <lineage>
        <taxon>Eukaryota</taxon>
        <taxon>Viridiplantae</taxon>
        <taxon>Streptophyta</taxon>
        <taxon>Embryophyta</taxon>
        <taxon>Tracheophyta</taxon>
        <taxon>Spermatophyta</taxon>
        <taxon>Magnoliopsida</taxon>
        <taxon>eudicotyledons</taxon>
        <taxon>Gunneridae</taxon>
        <taxon>Pentapetalae</taxon>
        <taxon>rosids</taxon>
        <taxon>malvids</taxon>
        <taxon>Brassicales</taxon>
        <taxon>Brassicaceae</taxon>
        <taxon>Brassiceae</taxon>
        <taxon>Brassica</taxon>
    </lineage>
</organism>
<evidence type="ECO:0008006" key="3">
    <source>
        <dbReference type="Google" id="ProtNLM"/>
    </source>
</evidence>
<feature type="chain" id="PRO_5035784512" description="Secreted protein" evidence="1">
    <location>
        <begin position="21"/>
        <end position="100"/>
    </location>
</feature>
<name>A0A8S9JYJ6_BRACR</name>
<protein>
    <recommendedName>
        <fullName evidence="3">Secreted protein</fullName>
    </recommendedName>
</protein>
<feature type="signal peptide" evidence="1">
    <location>
        <begin position="1"/>
        <end position="20"/>
    </location>
</feature>
<dbReference type="AlphaFoldDB" id="A0A8S9JYJ6"/>
<keyword evidence="1" id="KW-0732">Signal</keyword>
<dbReference type="EMBL" id="QGKY02000246">
    <property type="protein sequence ID" value="KAF2586386.1"/>
    <property type="molecule type" value="Genomic_DNA"/>
</dbReference>
<evidence type="ECO:0000256" key="1">
    <source>
        <dbReference type="SAM" id="SignalP"/>
    </source>
</evidence>
<sequence length="100" mass="12042">MPILTSLFLTSLSISPFTLSTPVKLSSLSSLTGHFTQHSSAVTLSSLPSLTGPFTQLSSGNRWRRRWHHRRWRWCSRRRRWLWRRRRWLWQLQLHWCVSV</sequence>
<gene>
    <name evidence="2" type="ORF">F2Q70_00037708</name>
</gene>
<accession>A0A8S9JYJ6</accession>
<proteinExistence type="predicted"/>
<comment type="caution">
    <text evidence="2">The sequence shown here is derived from an EMBL/GenBank/DDBJ whole genome shotgun (WGS) entry which is preliminary data.</text>
</comment>